<protein>
    <recommendedName>
        <fullName evidence="3">SnoaL-like domain-containing protein</fullName>
    </recommendedName>
</protein>
<evidence type="ECO:0008006" key="3">
    <source>
        <dbReference type="Google" id="ProtNLM"/>
    </source>
</evidence>
<dbReference type="RefSeq" id="XP_064703015.1">
    <property type="nucleotide sequence ID" value="XM_064850128.1"/>
</dbReference>
<proteinExistence type="predicted"/>
<sequence>MSATTQTAKAAPVEPAHKEIDINSLVASVRSEKEVNANVDVNANDLINLAMNELFPRFGSTVDNGDYIAYFNDWQSRDTAAHAFNTFDTGRFSFAGKLQGRWYACRKSS</sequence>
<dbReference type="GeneID" id="89974739"/>
<evidence type="ECO:0000313" key="2">
    <source>
        <dbReference type="Proteomes" id="UP001358417"/>
    </source>
</evidence>
<accession>A0AAV9N0F6</accession>
<name>A0AAV9N0F6_9EURO</name>
<dbReference type="EMBL" id="JAVRRD010000025">
    <property type="protein sequence ID" value="KAK5047471.1"/>
    <property type="molecule type" value="Genomic_DNA"/>
</dbReference>
<comment type="caution">
    <text evidence="1">The sequence shown here is derived from an EMBL/GenBank/DDBJ whole genome shotgun (WGS) entry which is preliminary data.</text>
</comment>
<dbReference type="Proteomes" id="UP001358417">
    <property type="component" value="Unassembled WGS sequence"/>
</dbReference>
<evidence type="ECO:0000313" key="1">
    <source>
        <dbReference type="EMBL" id="KAK5047471.1"/>
    </source>
</evidence>
<reference evidence="1 2" key="1">
    <citation type="submission" date="2023-08" db="EMBL/GenBank/DDBJ databases">
        <title>Black Yeasts Isolated from many extreme environments.</title>
        <authorList>
            <person name="Coleine C."/>
            <person name="Stajich J.E."/>
            <person name="Selbmann L."/>
        </authorList>
    </citation>
    <scope>NUCLEOTIDE SEQUENCE [LARGE SCALE GENOMIC DNA]</scope>
    <source>
        <strain evidence="1 2">CCFEE 5792</strain>
    </source>
</reference>
<gene>
    <name evidence="1" type="ORF">LTR84_006567</name>
</gene>
<keyword evidence="2" id="KW-1185">Reference proteome</keyword>
<dbReference type="AlphaFoldDB" id="A0AAV9N0F6"/>
<organism evidence="1 2">
    <name type="scientific">Exophiala bonariae</name>
    <dbReference type="NCBI Taxonomy" id="1690606"/>
    <lineage>
        <taxon>Eukaryota</taxon>
        <taxon>Fungi</taxon>
        <taxon>Dikarya</taxon>
        <taxon>Ascomycota</taxon>
        <taxon>Pezizomycotina</taxon>
        <taxon>Eurotiomycetes</taxon>
        <taxon>Chaetothyriomycetidae</taxon>
        <taxon>Chaetothyriales</taxon>
        <taxon>Herpotrichiellaceae</taxon>
        <taxon>Exophiala</taxon>
    </lineage>
</organism>